<proteinExistence type="predicted"/>
<reference evidence="1 2" key="1">
    <citation type="submission" date="2019-04" db="EMBL/GenBank/DDBJ databases">
        <title>Herbidospora sp. NEAU-GS14.nov., a novel actinomycete isolated from soil.</title>
        <authorList>
            <person name="Han L."/>
        </authorList>
    </citation>
    <scope>NUCLEOTIDE SEQUENCE [LARGE SCALE GENOMIC DNA]</scope>
    <source>
        <strain evidence="1 2">NEAU-GS14</strain>
    </source>
</reference>
<keyword evidence="2" id="KW-1185">Reference proteome</keyword>
<evidence type="ECO:0000313" key="2">
    <source>
        <dbReference type="Proteomes" id="UP000308705"/>
    </source>
</evidence>
<dbReference type="AlphaFoldDB" id="A0A4V5V1R6"/>
<sequence>MTLAAAIDAGLFGPAGRRVLLVSSNVAVPELISPLHRTPAFEAIGDRFDHVHFWNELIAPYHPVRVRVRPEQGPLLRRLLTQRLLDGHAPDELIVESIGAYPARGLVEIFSGCPITVYSEGLMSYGPTRDPIPGDLGARVERLLYLDLIEGMRPLMLSEHKVPAVAVPDVAFRDIVGKVSAVTPVGGRGGALLLSQYMSDAGIISWDEETAIHEAMLHGVVARGFTTIRFKPHPSAGRRQVRGMKALADELGVQLTVVPESVPAETCFAAYRPDLVVGTFSTGLITARHYFGIPVATVGCPRVLERLKPYENSNRVALTIVDASVPELTRTGALVPAPVEPDLLPRLVEGVVYCAQRKRMPHLRASAEAVVRELRKDLRWRYFPRRRLTQYGLIKKAPRPSLWRRALRYARRLVTR</sequence>
<dbReference type="Proteomes" id="UP000308705">
    <property type="component" value="Unassembled WGS sequence"/>
</dbReference>
<comment type="caution">
    <text evidence="1">The sequence shown here is derived from an EMBL/GenBank/DDBJ whole genome shotgun (WGS) entry which is preliminary data.</text>
</comment>
<protein>
    <submittedName>
        <fullName evidence="1">Uncharacterized protein</fullName>
    </submittedName>
</protein>
<evidence type="ECO:0000313" key="1">
    <source>
        <dbReference type="EMBL" id="TKK91123.1"/>
    </source>
</evidence>
<gene>
    <name evidence="1" type="ORF">FDA94_04650</name>
</gene>
<dbReference type="Pfam" id="PF07388">
    <property type="entry name" value="A-2_8-polyST"/>
    <property type="match status" value="1"/>
</dbReference>
<dbReference type="OrthoDB" id="3723482at2"/>
<organism evidence="1 2">
    <name type="scientific">Herbidospora galbida</name>
    <dbReference type="NCBI Taxonomy" id="2575442"/>
    <lineage>
        <taxon>Bacteria</taxon>
        <taxon>Bacillati</taxon>
        <taxon>Actinomycetota</taxon>
        <taxon>Actinomycetes</taxon>
        <taxon>Streptosporangiales</taxon>
        <taxon>Streptosporangiaceae</taxon>
        <taxon>Herbidospora</taxon>
    </lineage>
</organism>
<name>A0A4V5V1R6_9ACTN</name>
<dbReference type="EMBL" id="SZQA01000002">
    <property type="protein sequence ID" value="TKK91123.1"/>
    <property type="molecule type" value="Genomic_DNA"/>
</dbReference>
<dbReference type="InterPro" id="IPR010866">
    <property type="entry name" value="A-2_8-polyST"/>
</dbReference>
<accession>A0A4V5V1R6</accession>